<dbReference type="EMBL" id="LAVV01009169">
    <property type="protein sequence ID" value="KNZ51078.1"/>
    <property type="molecule type" value="Genomic_DNA"/>
</dbReference>
<organism evidence="1 2">
    <name type="scientific">Puccinia sorghi</name>
    <dbReference type="NCBI Taxonomy" id="27349"/>
    <lineage>
        <taxon>Eukaryota</taxon>
        <taxon>Fungi</taxon>
        <taxon>Dikarya</taxon>
        <taxon>Basidiomycota</taxon>
        <taxon>Pucciniomycotina</taxon>
        <taxon>Pucciniomycetes</taxon>
        <taxon>Pucciniales</taxon>
        <taxon>Pucciniaceae</taxon>
        <taxon>Puccinia</taxon>
    </lineage>
</organism>
<dbReference type="VEuPathDB" id="FungiDB:VP01_40g2"/>
<evidence type="ECO:0000313" key="2">
    <source>
        <dbReference type="Proteomes" id="UP000037035"/>
    </source>
</evidence>
<keyword evidence="2" id="KW-1185">Reference proteome</keyword>
<protein>
    <submittedName>
        <fullName evidence="1">Uncharacterized protein</fullName>
    </submittedName>
</protein>
<proteinExistence type="predicted"/>
<gene>
    <name evidence="1" type="ORF">VP01_40g2</name>
</gene>
<reference evidence="1 2" key="1">
    <citation type="submission" date="2015-08" db="EMBL/GenBank/DDBJ databases">
        <title>Next Generation Sequencing and Analysis of the Genome of Puccinia sorghi L Schw, the Causal Agent of Maize Common Rust.</title>
        <authorList>
            <person name="Rochi L."/>
            <person name="Burguener G."/>
            <person name="Darino M."/>
            <person name="Turjanski A."/>
            <person name="Kreff E."/>
            <person name="Dieguez M.J."/>
            <person name="Sacco F."/>
        </authorList>
    </citation>
    <scope>NUCLEOTIDE SEQUENCE [LARGE SCALE GENOMIC DNA]</scope>
    <source>
        <strain evidence="1 2">RO10H11247</strain>
    </source>
</reference>
<sequence length="718" mass="80582">MLCYQDVNFPNLKSLFLIYTCTPIVSCTRSQTQDKAFTIRATLDELLLVQMEYHASHWGWRLILVSVTPAPSLRSSTTYAEAGVGMLGRNLVLDLQPHSLGLNVTLKGTLIGATGQDSPWLVCAATDVDAICETQPHPPRSDSFLNGHTRNNDTAFIRKSRSMMSTMREQWHSMLRILYLMPFFSGLSARPLISKAVDLHPAAYVDRFDNRAANQDFLLLSMTPYRHILITASLHPRSHSITTHFLRQVSVSSFMTSYVHFNHLMMTSPFHCSPFTVDKTHPQPTRQAKLFLKYLIPTAGPAVGIRTYLQLILLLVGGFFAHPTFPLGVKVIGLTLTKISIPKPPTLGRQQIRKIVIPFDPQRLVAAANTFFLTRSAPLLKQEKSTAACTELYTDIIHTLRYILSTSRVPIRIIQAPPILVNQALSPKVNESFAHDVLAGASETDHLSTIFLIPERPWLSNKESDYKYLFSQFATKKPEWGPDVSPKIFIEGQLDDFKKTLDGRIKNANMHWANLPWVLLQPTKTARSSKINVVDKSGASFNFIPNLESSYLELVTYLTQYNMALISKVSKEDRQLAGLDATKDTEKLASWLKLNTFRSADNNFIKEGLGGGAAASPETANREALLKHLHHYFSSRGEILSNSGETRILSSRMAKELIEYWHSYSPTHWKLIAGSAESNANFLDKMLNDKQVNAEAVQILAQIKPQTFHIDNANQISH</sequence>
<dbReference type="OrthoDB" id="2518708at2759"/>
<dbReference type="AlphaFoldDB" id="A0A0L6URA2"/>
<name>A0A0L6URA2_9BASI</name>
<dbReference type="Proteomes" id="UP000037035">
    <property type="component" value="Unassembled WGS sequence"/>
</dbReference>
<accession>A0A0L6URA2</accession>
<comment type="caution">
    <text evidence="1">The sequence shown here is derived from an EMBL/GenBank/DDBJ whole genome shotgun (WGS) entry which is preliminary data.</text>
</comment>
<evidence type="ECO:0000313" key="1">
    <source>
        <dbReference type="EMBL" id="KNZ51078.1"/>
    </source>
</evidence>